<feature type="compositionally biased region" description="Polar residues" evidence="9">
    <location>
        <begin position="1223"/>
        <end position="1233"/>
    </location>
</feature>
<evidence type="ECO:0000256" key="9">
    <source>
        <dbReference type="SAM" id="MobiDB-lite"/>
    </source>
</evidence>
<dbReference type="InterPro" id="IPR000300">
    <property type="entry name" value="IPPc"/>
</dbReference>
<reference evidence="11" key="1">
    <citation type="submission" date="2023-06" db="EMBL/GenBank/DDBJ databases">
        <title>Genome-scale phylogeny and comparative genomics of the fungal order Sordariales.</title>
        <authorList>
            <consortium name="Lawrence Berkeley National Laboratory"/>
            <person name="Hensen N."/>
            <person name="Bonometti L."/>
            <person name="Westerberg I."/>
            <person name="Brannstrom I.O."/>
            <person name="Guillou S."/>
            <person name="Cros-Aarteil S."/>
            <person name="Calhoun S."/>
            <person name="Haridas S."/>
            <person name="Kuo A."/>
            <person name="Mondo S."/>
            <person name="Pangilinan J."/>
            <person name="Riley R."/>
            <person name="LaButti K."/>
            <person name="Andreopoulos B."/>
            <person name="Lipzen A."/>
            <person name="Chen C."/>
            <person name="Yanf M."/>
            <person name="Daum C."/>
            <person name="Ng V."/>
            <person name="Clum A."/>
            <person name="Steindorff A."/>
            <person name="Ohm R."/>
            <person name="Martin F."/>
            <person name="Silar P."/>
            <person name="Natvig D."/>
            <person name="Lalanne C."/>
            <person name="Gautier V."/>
            <person name="Ament-velasquez S.L."/>
            <person name="Kruys A."/>
            <person name="Hutchinson M.I."/>
            <person name="Powell A.J."/>
            <person name="Barry K."/>
            <person name="Miller A.N."/>
            <person name="Grigoriev I.V."/>
            <person name="Debuchy R."/>
            <person name="Gladieux P."/>
            <person name="Thoren M.H."/>
            <person name="Johannesson H."/>
        </authorList>
    </citation>
    <scope>NUCLEOTIDE SEQUENCE</scope>
    <source>
        <strain evidence="11">SMH3187-1</strain>
    </source>
</reference>
<keyword evidence="7" id="KW-0378">Hydrolase</keyword>
<evidence type="ECO:0000256" key="8">
    <source>
        <dbReference type="ARBA" id="ARBA00022927"/>
    </source>
</evidence>
<dbReference type="PANTHER" id="PTHR11200:SF257">
    <property type="entry name" value="PHOSPHOINOSITIDE 5-PHOSPHATASE"/>
    <property type="match status" value="1"/>
</dbReference>
<dbReference type="GO" id="GO:0004439">
    <property type="term" value="F:phosphatidylinositol-4,5-bisphosphate 5-phosphatase activity"/>
    <property type="evidence" value="ECO:0007669"/>
    <property type="project" value="UniProtKB-EC"/>
</dbReference>
<evidence type="ECO:0000313" key="12">
    <source>
        <dbReference type="Proteomes" id="UP001172155"/>
    </source>
</evidence>
<dbReference type="GO" id="GO:0005737">
    <property type="term" value="C:cytoplasm"/>
    <property type="evidence" value="ECO:0007669"/>
    <property type="project" value="UniProtKB-SubCell"/>
</dbReference>
<dbReference type="CDD" id="cd09090">
    <property type="entry name" value="INPP5c_ScInp51p-like"/>
    <property type="match status" value="1"/>
</dbReference>
<protein>
    <recommendedName>
        <fullName evidence="4">phosphoinositide 5-phosphatase</fullName>
        <ecNumber evidence="4">3.1.3.36</ecNumber>
    </recommendedName>
</protein>
<dbReference type="Gene3D" id="3.60.10.10">
    <property type="entry name" value="Endonuclease/exonuclease/phosphatase"/>
    <property type="match status" value="1"/>
</dbReference>
<evidence type="ECO:0000256" key="1">
    <source>
        <dbReference type="ARBA" id="ARBA00004496"/>
    </source>
</evidence>
<gene>
    <name evidence="11" type="ORF">B0T18DRAFT_438215</name>
</gene>
<dbReference type="SMART" id="SM00128">
    <property type="entry name" value="IPPc"/>
    <property type="match status" value="1"/>
</dbReference>
<dbReference type="GO" id="GO:0016020">
    <property type="term" value="C:membrane"/>
    <property type="evidence" value="ECO:0007669"/>
    <property type="project" value="TreeGrafter"/>
</dbReference>
<feature type="region of interest" description="Disordered" evidence="9">
    <location>
        <begin position="1111"/>
        <end position="1342"/>
    </location>
</feature>
<keyword evidence="8" id="KW-0653">Protein transport</keyword>
<evidence type="ECO:0000256" key="4">
    <source>
        <dbReference type="ARBA" id="ARBA00013044"/>
    </source>
</evidence>
<organism evidence="11 12">
    <name type="scientific">Schizothecium vesticola</name>
    <dbReference type="NCBI Taxonomy" id="314040"/>
    <lineage>
        <taxon>Eukaryota</taxon>
        <taxon>Fungi</taxon>
        <taxon>Dikarya</taxon>
        <taxon>Ascomycota</taxon>
        <taxon>Pezizomycotina</taxon>
        <taxon>Sordariomycetes</taxon>
        <taxon>Sordariomycetidae</taxon>
        <taxon>Sordariales</taxon>
        <taxon>Schizotheciaceae</taxon>
        <taxon>Schizothecium</taxon>
    </lineage>
</organism>
<dbReference type="InterPro" id="IPR036691">
    <property type="entry name" value="Endo/exonu/phosph_ase_sf"/>
</dbReference>
<evidence type="ECO:0000256" key="6">
    <source>
        <dbReference type="ARBA" id="ARBA00022490"/>
    </source>
</evidence>
<dbReference type="PROSITE" id="PS50275">
    <property type="entry name" value="SAC"/>
    <property type="match status" value="1"/>
</dbReference>
<evidence type="ECO:0000256" key="3">
    <source>
        <dbReference type="ARBA" id="ARBA00009678"/>
    </source>
</evidence>
<dbReference type="Pfam" id="PF22669">
    <property type="entry name" value="Exo_endo_phos2"/>
    <property type="match status" value="1"/>
</dbReference>
<feature type="region of interest" description="Disordered" evidence="9">
    <location>
        <begin position="1079"/>
        <end position="1099"/>
    </location>
</feature>
<dbReference type="EC" id="3.1.3.36" evidence="4"/>
<dbReference type="InterPro" id="IPR046985">
    <property type="entry name" value="IP5"/>
</dbReference>
<dbReference type="GO" id="GO:0043813">
    <property type="term" value="F:phosphatidylinositol-3,5-bisphosphate 5-phosphatase activity"/>
    <property type="evidence" value="ECO:0007669"/>
    <property type="project" value="TreeGrafter"/>
</dbReference>
<dbReference type="GO" id="GO:0046856">
    <property type="term" value="P:phosphatidylinositol dephosphorylation"/>
    <property type="evidence" value="ECO:0007669"/>
    <property type="project" value="InterPro"/>
</dbReference>
<feature type="compositionally biased region" description="Polar residues" evidence="9">
    <location>
        <begin position="1160"/>
        <end position="1170"/>
    </location>
</feature>
<dbReference type="Pfam" id="PF02383">
    <property type="entry name" value="Syja_N"/>
    <property type="match status" value="1"/>
</dbReference>
<dbReference type="InterPro" id="IPR002013">
    <property type="entry name" value="SAC_dom"/>
</dbReference>
<accession>A0AA40K5F0</accession>
<evidence type="ECO:0000256" key="2">
    <source>
        <dbReference type="ARBA" id="ARBA00008943"/>
    </source>
</evidence>
<dbReference type="GO" id="GO:0015031">
    <property type="term" value="P:protein transport"/>
    <property type="evidence" value="ECO:0007669"/>
    <property type="project" value="UniProtKB-KW"/>
</dbReference>
<keyword evidence="5" id="KW-0813">Transport</keyword>
<name>A0AA40K5F0_9PEZI</name>
<evidence type="ECO:0000259" key="10">
    <source>
        <dbReference type="PROSITE" id="PS50275"/>
    </source>
</evidence>
<feature type="compositionally biased region" description="Pro residues" evidence="9">
    <location>
        <begin position="1142"/>
        <end position="1159"/>
    </location>
</feature>
<dbReference type="EMBL" id="JAUKUD010000004">
    <property type="protein sequence ID" value="KAK0746177.1"/>
    <property type="molecule type" value="Genomic_DNA"/>
</dbReference>
<sequence>MEYHNPSASALWSGQAPSLDHSSQILIREYPHRAIAIASSTHALILRHSSTTSDAIANGSLPSLASASARAASLDSNPSKCMVEFSPRAKHLLEDYRPLTPRPIYGTLGLISIGRDVFLCVITHASRVATIRPGETVEKIEGVQFFCLNSSDYDDVVAMDPYDLDTDASSVYGQNLGRRDVGLEHPCLELQKLLGNGTFYYSTDFDVTNRMQDRPADANTFEIDNFDESFLWNSYMIQPLVEFRSRLQRHERDALDASRILTSAIRGFCRSWAIPQTSAPLRSAKTGLPSYLTVISRLSCRRAGTRFNSRGIDDDGNVANFVETETIYWSPSGVVFSYAQVRGSVPVFWEQAAGLLPNQQKITITRSSDGTQPAFDKHFADLEQAYGAVHVVNLLSGTKPGELELTSLYRHGIHHCPLSRPGDGQSRDHSLLRSTEFDFHAETKGPQGYESANQIRRYIEDSADGFAYYLAQESNDAADRNGRSTSPRSRRYIVVLQQEGVFRTNCLDCLDRTNLIQTIVSQMAVEAFLGHRSEVAASDFWSRHANLWADNGDSLSKIYAGTGALKSSFTRTGKMSFAGAIADVRKSATRLYYNNFADKARQITIDTLLGRLVGQTPVILFDPISDYVAGELQRRSHEFSSTDKIHIYVGTFNLNGRTDGIDEDLSPWLCPGEMGAIQPEIVAIGFQEIVELNPQQILDSDPKRKQLWERAIQRTLDRQYSRAGQDKYVLLRGGQLVGAALCIFVKASILHKIKNVEGAVKKTGLSGMAGNKGAVAIRFDYANTPICFVTAHLAAGFTNYDERNRDYATIDRGLRFQRNRGIADHESVIWFGDFNYRVGLGLEMAKDLVRRQDLGRLYENDQLNLQMVAGLAFPYYSEARINFMPTYKFDVGTDEYDSSEKARIPAWTDRILRKGPNLRQLAYNSAPLRFSDHRPVYALFECVVNIVDEKLKDKISREVYERREAEVGGDTANLAADDSDDEDLIGYDAIEPGLPAASSDRHKWWLENGKMPRSSISPPKIEMTAQRTVLNPKRPVNPYTPTDEPDWVNIPRSESRLSSFSSISTSPYEHVNHSMLLSSSASSSTPRKLPPPYDPSALPSKFGRVQIAEELADGNNGGPPPPPPPRRQTGMGGTGSSTTPTTPYPRKPVNKPAPTPFPTTSPDSVVSVTRPSLAKTKSPPPVAKKPAHLVAPISSSSSVNGSLGLEATEGRGNGDAPSIGLSRRSSTGYSDTSPILEGSSRHQLPVRNGNINGRDPTGGQFPRRAITSAGNERTLLPGPVRLPGMADSARRPQPPAQKPVDVSQLKTTAPPPPAPRRSQPVDLLADDDAGREMGGWEALKPT</sequence>
<evidence type="ECO:0000256" key="7">
    <source>
        <dbReference type="ARBA" id="ARBA00022801"/>
    </source>
</evidence>
<dbReference type="SUPFAM" id="SSF56219">
    <property type="entry name" value="DNase I-like"/>
    <property type="match status" value="1"/>
</dbReference>
<comment type="subcellular location">
    <subcellularLocation>
        <location evidence="1">Cytoplasm</location>
    </subcellularLocation>
</comment>
<evidence type="ECO:0000256" key="5">
    <source>
        <dbReference type="ARBA" id="ARBA00022448"/>
    </source>
</evidence>
<dbReference type="PANTHER" id="PTHR11200">
    <property type="entry name" value="INOSITOL 5-PHOSPHATASE"/>
    <property type="match status" value="1"/>
</dbReference>
<comment type="similarity">
    <text evidence="3">In the central section; belongs to the inositol 1,4,5-trisphosphate 5-phosphatase family.</text>
</comment>
<evidence type="ECO:0000313" key="11">
    <source>
        <dbReference type="EMBL" id="KAK0746177.1"/>
    </source>
</evidence>
<keyword evidence="6" id="KW-0963">Cytoplasm</keyword>
<comment type="similarity">
    <text evidence="2">Belongs to the synaptojanin family.</text>
</comment>
<dbReference type="Proteomes" id="UP001172155">
    <property type="component" value="Unassembled WGS sequence"/>
</dbReference>
<comment type="caution">
    <text evidence="11">The sequence shown here is derived from an EMBL/GenBank/DDBJ whole genome shotgun (WGS) entry which is preliminary data.</text>
</comment>
<keyword evidence="12" id="KW-1185">Reference proteome</keyword>
<feature type="region of interest" description="Disordered" evidence="9">
    <location>
        <begin position="1029"/>
        <end position="1050"/>
    </location>
</feature>
<dbReference type="FunFam" id="3.60.10.10:FF:000029">
    <property type="entry name" value="Inositol polyphosphate 5-phosphatase"/>
    <property type="match status" value="1"/>
</dbReference>
<feature type="domain" description="SAC" evidence="10">
    <location>
        <begin position="190"/>
        <end position="561"/>
    </location>
</feature>
<proteinExistence type="inferred from homology"/>